<gene>
    <name evidence="10" type="ORF">EG68_08704</name>
</gene>
<feature type="region of interest" description="Disordered" evidence="7">
    <location>
        <begin position="253"/>
        <end position="272"/>
    </location>
</feature>
<dbReference type="InterPro" id="IPR022755">
    <property type="entry name" value="Znf_C2H2_jaz"/>
</dbReference>
<dbReference type="SMART" id="SM00355">
    <property type="entry name" value="ZnF_C2H2"/>
    <property type="match status" value="3"/>
</dbReference>
<keyword evidence="8" id="KW-0812">Transmembrane</keyword>
<evidence type="ECO:0000256" key="6">
    <source>
        <dbReference type="ARBA" id="ARBA00023242"/>
    </source>
</evidence>
<keyword evidence="2" id="KW-0479">Metal-binding</keyword>
<dbReference type="GO" id="GO:0005634">
    <property type="term" value="C:nucleus"/>
    <property type="evidence" value="ECO:0007669"/>
    <property type="project" value="UniProtKB-SubCell"/>
</dbReference>
<keyword evidence="6" id="KW-0539">Nucleus</keyword>
<keyword evidence="8" id="KW-1133">Transmembrane helix</keyword>
<dbReference type="GO" id="GO:0003676">
    <property type="term" value="F:nucleic acid binding"/>
    <property type="evidence" value="ECO:0007669"/>
    <property type="project" value="InterPro"/>
</dbReference>
<dbReference type="Proteomes" id="UP000822476">
    <property type="component" value="Unassembled WGS sequence"/>
</dbReference>
<feature type="domain" description="C2H2-type" evidence="9">
    <location>
        <begin position="196"/>
        <end position="218"/>
    </location>
</feature>
<dbReference type="PANTHER" id="PTHR46144">
    <property type="entry name" value="ZINC FINGER PROTEIN 385B-LIKE"/>
    <property type="match status" value="1"/>
</dbReference>
<keyword evidence="3" id="KW-0677">Repeat</keyword>
<keyword evidence="11" id="KW-1185">Reference proteome</keyword>
<feature type="transmembrane region" description="Helical" evidence="8">
    <location>
        <begin position="20"/>
        <end position="38"/>
    </location>
</feature>
<dbReference type="GO" id="GO:0008270">
    <property type="term" value="F:zinc ion binding"/>
    <property type="evidence" value="ECO:0007669"/>
    <property type="project" value="UniProtKB-KW"/>
</dbReference>
<dbReference type="InterPro" id="IPR051868">
    <property type="entry name" value="ZN346_ZMAT4"/>
</dbReference>
<evidence type="ECO:0000256" key="4">
    <source>
        <dbReference type="ARBA" id="ARBA00022771"/>
    </source>
</evidence>
<keyword evidence="8" id="KW-0472">Membrane</keyword>
<evidence type="ECO:0000256" key="3">
    <source>
        <dbReference type="ARBA" id="ARBA00022737"/>
    </source>
</evidence>
<organism evidence="10 11">
    <name type="scientific">Paragonimus skrjabini miyazakii</name>
    <dbReference type="NCBI Taxonomy" id="59628"/>
    <lineage>
        <taxon>Eukaryota</taxon>
        <taxon>Metazoa</taxon>
        <taxon>Spiralia</taxon>
        <taxon>Lophotrochozoa</taxon>
        <taxon>Platyhelminthes</taxon>
        <taxon>Trematoda</taxon>
        <taxon>Digenea</taxon>
        <taxon>Plagiorchiida</taxon>
        <taxon>Troglotremata</taxon>
        <taxon>Troglotrematidae</taxon>
        <taxon>Paragonimus</taxon>
    </lineage>
</organism>
<comment type="subcellular location">
    <subcellularLocation>
        <location evidence="1">Nucleus</location>
    </subcellularLocation>
</comment>
<comment type="caution">
    <text evidence="10">The sequence shown here is derived from an EMBL/GenBank/DDBJ whole genome shotgun (WGS) entry which is preliminary data.</text>
</comment>
<evidence type="ECO:0000256" key="7">
    <source>
        <dbReference type="SAM" id="MobiDB-lite"/>
    </source>
</evidence>
<protein>
    <recommendedName>
        <fullName evidence="9">C2H2-type domain-containing protein</fullName>
    </recommendedName>
</protein>
<sequence length="359" mass="39995">MQLLELQRDRIIVLFRDRLLVLLCSKHIHLALLLVYFGSSFLTLGKMAGIHYPENRDYTFSGWTINPIPNWSYPMPPTQITSVCNELNNPHLSDRSAYDVSITPYGKVFICKLCGVTCTGQVPYEQHVQGSQHKRITQSKVLTSCQVCNCTFTSADQLNDHLKGSRHRKKVHDSSPDVSSPLALSEVTTENGTFKCIPCNLDCSSHSQLTQHLAGKKHAKSIKLRRLKWTFSSEQSSLLNCSSEGAPSLFGGSQVGASSQSLSETPTSTENVHISNTTVDPLTRLMDLETALIGLQLSTFPPLESCYATSDLLSRYPHQQSTQTQRTSFCKHEDCVVLRALKSYEFTLQRAGNPIEKPT</sequence>
<evidence type="ECO:0000313" key="11">
    <source>
        <dbReference type="Proteomes" id="UP000822476"/>
    </source>
</evidence>
<evidence type="ECO:0000256" key="8">
    <source>
        <dbReference type="SAM" id="Phobius"/>
    </source>
</evidence>
<evidence type="ECO:0000256" key="2">
    <source>
        <dbReference type="ARBA" id="ARBA00022723"/>
    </source>
</evidence>
<dbReference type="InterPro" id="IPR003604">
    <property type="entry name" value="Matrin/U1-like-C_Znf_C2H2"/>
</dbReference>
<dbReference type="Pfam" id="PF12874">
    <property type="entry name" value="zf-met"/>
    <property type="match status" value="2"/>
</dbReference>
<evidence type="ECO:0000259" key="9">
    <source>
        <dbReference type="PROSITE" id="PS00028"/>
    </source>
</evidence>
<dbReference type="PANTHER" id="PTHR46144:SF6">
    <property type="entry name" value="C2H2-TYPE DOMAIN-CONTAINING PROTEIN"/>
    <property type="match status" value="1"/>
</dbReference>
<dbReference type="PROSITE" id="PS00028">
    <property type="entry name" value="ZINC_FINGER_C2H2_1"/>
    <property type="match status" value="2"/>
</dbReference>
<proteinExistence type="predicted"/>
<dbReference type="SMART" id="SM00451">
    <property type="entry name" value="ZnF_U1"/>
    <property type="match status" value="3"/>
</dbReference>
<dbReference type="Pfam" id="PF12171">
    <property type="entry name" value="zf-C2H2_jaz"/>
    <property type="match status" value="1"/>
</dbReference>
<dbReference type="AlphaFoldDB" id="A0A8S9YJ05"/>
<reference evidence="10" key="1">
    <citation type="submission" date="2019-07" db="EMBL/GenBank/DDBJ databases">
        <title>Annotation for the trematode Paragonimus miyazaki's.</title>
        <authorList>
            <person name="Choi Y.-J."/>
        </authorList>
    </citation>
    <scope>NUCLEOTIDE SEQUENCE</scope>
    <source>
        <strain evidence="10">Japan</strain>
    </source>
</reference>
<dbReference type="SUPFAM" id="SSF57667">
    <property type="entry name" value="beta-beta-alpha zinc fingers"/>
    <property type="match status" value="3"/>
</dbReference>
<evidence type="ECO:0000256" key="1">
    <source>
        <dbReference type="ARBA" id="ARBA00004123"/>
    </source>
</evidence>
<dbReference type="EMBL" id="JTDE01004773">
    <property type="protein sequence ID" value="KAF7253011.1"/>
    <property type="molecule type" value="Genomic_DNA"/>
</dbReference>
<feature type="domain" description="C2H2-type" evidence="9">
    <location>
        <begin position="145"/>
        <end position="167"/>
    </location>
</feature>
<accession>A0A8S9YJ05</accession>
<keyword evidence="5" id="KW-0862">Zinc</keyword>
<evidence type="ECO:0000256" key="5">
    <source>
        <dbReference type="ARBA" id="ARBA00022833"/>
    </source>
</evidence>
<dbReference type="InterPro" id="IPR013087">
    <property type="entry name" value="Znf_C2H2_type"/>
</dbReference>
<feature type="compositionally biased region" description="Polar residues" evidence="7">
    <location>
        <begin position="255"/>
        <end position="272"/>
    </location>
</feature>
<dbReference type="OrthoDB" id="434647at2759"/>
<keyword evidence="4" id="KW-0863">Zinc-finger</keyword>
<name>A0A8S9YJ05_9TREM</name>
<evidence type="ECO:0000313" key="10">
    <source>
        <dbReference type="EMBL" id="KAF7253011.1"/>
    </source>
</evidence>
<dbReference type="Gene3D" id="3.30.160.60">
    <property type="entry name" value="Classic Zinc Finger"/>
    <property type="match status" value="3"/>
</dbReference>
<dbReference type="InterPro" id="IPR036236">
    <property type="entry name" value="Znf_C2H2_sf"/>
</dbReference>